<keyword evidence="4" id="KW-0479">Metal-binding</keyword>
<dbReference type="GO" id="GO:0051537">
    <property type="term" value="F:2 iron, 2 sulfur cluster binding"/>
    <property type="evidence" value="ECO:0007669"/>
    <property type="project" value="UniProtKB-KW"/>
</dbReference>
<dbReference type="CDD" id="cd00680">
    <property type="entry name" value="RHO_alpha_C"/>
    <property type="match status" value="1"/>
</dbReference>
<gene>
    <name evidence="9" type="ORF">GT347_08110</name>
</gene>
<dbReference type="InterPro" id="IPR001663">
    <property type="entry name" value="Rng_hydr_dOase-A"/>
</dbReference>
<evidence type="ECO:0000256" key="3">
    <source>
        <dbReference type="ARBA" id="ARBA00022714"/>
    </source>
</evidence>
<dbReference type="CDD" id="cd03469">
    <property type="entry name" value="Rieske_RO_Alpha_N"/>
    <property type="match status" value="1"/>
</dbReference>
<comment type="similarity">
    <text evidence="2">Belongs to the bacterial ring-hydroxylating dioxygenase alpha subunit family.</text>
</comment>
<reference evidence="9 10" key="1">
    <citation type="submission" date="2020-01" db="EMBL/GenBank/DDBJ databases">
        <title>Genome sequencing of strain KACC 21265.</title>
        <authorList>
            <person name="Heo J."/>
            <person name="Kim S.-J."/>
            <person name="Kim J.-S."/>
            <person name="Hong S.-B."/>
            <person name="Kwon S.-W."/>
        </authorList>
    </citation>
    <scope>NUCLEOTIDE SEQUENCE [LARGE SCALE GENOMIC DNA]</scope>
    <source>
        <strain evidence="9 10">KACC 21265</strain>
    </source>
</reference>
<dbReference type="GO" id="GO:0005506">
    <property type="term" value="F:iron ion binding"/>
    <property type="evidence" value="ECO:0007669"/>
    <property type="project" value="InterPro"/>
</dbReference>
<dbReference type="EMBL" id="CP047650">
    <property type="protein sequence ID" value="QHI97960.1"/>
    <property type="molecule type" value="Genomic_DNA"/>
</dbReference>
<dbReference type="Pfam" id="PF00355">
    <property type="entry name" value="Rieske"/>
    <property type="match status" value="1"/>
</dbReference>
<evidence type="ECO:0000313" key="9">
    <source>
        <dbReference type="EMBL" id="QHI97960.1"/>
    </source>
</evidence>
<dbReference type="Pfam" id="PF00848">
    <property type="entry name" value="Ring_hydroxyl_A"/>
    <property type="match status" value="1"/>
</dbReference>
<keyword evidence="7" id="KW-0411">Iron-sulfur</keyword>
<feature type="domain" description="Rieske" evidence="8">
    <location>
        <begin position="28"/>
        <end position="137"/>
    </location>
</feature>
<proteinExistence type="inferred from homology"/>
<dbReference type="InterPro" id="IPR036922">
    <property type="entry name" value="Rieske_2Fe-2S_sf"/>
</dbReference>
<comment type="cofactor">
    <cofactor evidence="1">
        <name>Fe cation</name>
        <dbReference type="ChEBI" id="CHEBI:24875"/>
    </cofactor>
</comment>
<evidence type="ECO:0000256" key="2">
    <source>
        <dbReference type="ARBA" id="ARBA00008751"/>
    </source>
</evidence>
<evidence type="ECO:0000259" key="8">
    <source>
        <dbReference type="PROSITE" id="PS51296"/>
    </source>
</evidence>
<evidence type="ECO:0000256" key="7">
    <source>
        <dbReference type="ARBA" id="ARBA00023014"/>
    </source>
</evidence>
<keyword evidence="5" id="KW-0560">Oxidoreductase</keyword>
<dbReference type="SUPFAM" id="SSF50022">
    <property type="entry name" value="ISP domain"/>
    <property type="match status" value="1"/>
</dbReference>
<dbReference type="Gene3D" id="2.102.10.10">
    <property type="entry name" value="Rieske [2Fe-2S] iron-sulphur domain"/>
    <property type="match status" value="1"/>
</dbReference>
<keyword evidence="3" id="KW-0001">2Fe-2S</keyword>
<dbReference type="SUPFAM" id="SSF55961">
    <property type="entry name" value="Bet v1-like"/>
    <property type="match status" value="1"/>
</dbReference>
<dbReference type="InterPro" id="IPR017941">
    <property type="entry name" value="Rieske_2Fe-2S"/>
</dbReference>
<evidence type="ECO:0000256" key="6">
    <source>
        <dbReference type="ARBA" id="ARBA00023004"/>
    </source>
</evidence>
<dbReference type="Gene3D" id="3.90.380.10">
    <property type="entry name" value="Naphthalene 1,2-dioxygenase Alpha Subunit, Chain A, domain 1"/>
    <property type="match status" value="1"/>
</dbReference>
<dbReference type="InterPro" id="IPR015879">
    <property type="entry name" value="Ring_hydroxy_dOase_asu_C_dom"/>
</dbReference>
<evidence type="ECO:0000256" key="4">
    <source>
        <dbReference type="ARBA" id="ARBA00022723"/>
    </source>
</evidence>
<dbReference type="RefSeq" id="WP_160551477.1">
    <property type="nucleotide sequence ID" value="NZ_CP047650.1"/>
</dbReference>
<dbReference type="PANTHER" id="PTHR43756">
    <property type="entry name" value="CHOLINE MONOOXYGENASE, CHLOROPLASTIC"/>
    <property type="match status" value="1"/>
</dbReference>
<evidence type="ECO:0000313" key="10">
    <source>
        <dbReference type="Proteomes" id="UP000464787"/>
    </source>
</evidence>
<name>A0A857J225_9BURK</name>
<dbReference type="KEGG" id="xyk:GT347_08110"/>
<protein>
    <submittedName>
        <fullName evidence="9">Rieske 2Fe-2S domain-containing protein</fullName>
    </submittedName>
</protein>
<organism evidence="9 10">
    <name type="scientific">Xylophilus rhododendri</name>
    <dbReference type="NCBI Taxonomy" id="2697032"/>
    <lineage>
        <taxon>Bacteria</taxon>
        <taxon>Pseudomonadati</taxon>
        <taxon>Pseudomonadota</taxon>
        <taxon>Betaproteobacteria</taxon>
        <taxon>Burkholderiales</taxon>
        <taxon>Xylophilus</taxon>
    </lineage>
</organism>
<sequence>MRSLIPAEAYTDEAWFARERELLMRPLWQFVAPRMLLGKHNAFVTRSICGIEVVVQNFDGELRAFENICLHRQNPLQQQPQGVRPLVCSYHGWGYRADGAVDNIPFHDSAYRLPPQERECLRLRRFPVECIGQLVFVNVGDKPVAIEQQFSMDALASLRAASELFDSEVLIATIAGRLNWKLAYENLRDSLHPRYLHQQSVYQQVKFQVQMDETAVAAAKAYHAQGSADRDQHMDVLRGFSNGGLNEPIAQMPHYAWHENVERYGQDDWYLNWLVYPNLHIASGSGGYSFIIEHHQPVSAGRTDLQIYYVTARKKKRYPTSAAVLMAHLEGAEKVLREDIDVMEKVQSALRPGAPRAQLGDFEFGNIAVERWYMDVMEGRHAL</sequence>
<dbReference type="PANTHER" id="PTHR43756:SF5">
    <property type="entry name" value="CHOLINE MONOOXYGENASE, CHLOROPLASTIC"/>
    <property type="match status" value="1"/>
</dbReference>
<dbReference type="GO" id="GO:0016491">
    <property type="term" value="F:oxidoreductase activity"/>
    <property type="evidence" value="ECO:0007669"/>
    <property type="project" value="UniProtKB-KW"/>
</dbReference>
<dbReference type="Proteomes" id="UP000464787">
    <property type="component" value="Chromosome"/>
</dbReference>
<dbReference type="PROSITE" id="PS51296">
    <property type="entry name" value="RIESKE"/>
    <property type="match status" value="1"/>
</dbReference>
<evidence type="ECO:0000256" key="5">
    <source>
        <dbReference type="ARBA" id="ARBA00023002"/>
    </source>
</evidence>
<accession>A0A857J225</accession>
<keyword evidence="10" id="KW-1185">Reference proteome</keyword>
<dbReference type="AlphaFoldDB" id="A0A857J225"/>
<keyword evidence="6" id="KW-0408">Iron</keyword>
<evidence type="ECO:0000256" key="1">
    <source>
        <dbReference type="ARBA" id="ARBA00001962"/>
    </source>
</evidence>